<evidence type="ECO:0000256" key="1">
    <source>
        <dbReference type="ARBA" id="ARBA00004123"/>
    </source>
</evidence>
<dbReference type="Gene3D" id="3.30.1370.50">
    <property type="entry name" value="R3H-like domain"/>
    <property type="match status" value="1"/>
</dbReference>
<gene>
    <name evidence="5" type="ORF">PHATRDRAFT_45692</name>
</gene>
<feature type="region of interest" description="Disordered" evidence="3">
    <location>
        <begin position="496"/>
        <end position="530"/>
    </location>
</feature>
<reference evidence="5 6" key="1">
    <citation type="journal article" date="2008" name="Nature">
        <title>The Phaeodactylum genome reveals the evolutionary history of diatom genomes.</title>
        <authorList>
            <person name="Bowler C."/>
            <person name="Allen A.E."/>
            <person name="Badger J.H."/>
            <person name="Grimwood J."/>
            <person name="Jabbari K."/>
            <person name="Kuo A."/>
            <person name="Maheswari U."/>
            <person name="Martens C."/>
            <person name="Maumus F."/>
            <person name="Otillar R.P."/>
            <person name="Rayko E."/>
            <person name="Salamov A."/>
            <person name="Vandepoele K."/>
            <person name="Beszteri B."/>
            <person name="Gruber A."/>
            <person name="Heijde M."/>
            <person name="Katinka M."/>
            <person name="Mock T."/>
            <person name="Valentin K."/>
            <person name="Verret F."/>
            <person name="Berges J.A."/>
            <person name="Brownlee C."/>
            <person name="Cadoret J.P."/>
            <person name="Chiovitti A."/>
            <person name="Choi C.J."/>
            <person name="Coesel S."/>
            <person name="De Martino A."/>
            <person name="Detter J.C."/>
            <person name="Durkin C."/>
            <person name="Falciatore A."/>
            <person name="Fournet J."/>
            <person name="Haruta M."/>
            <person name="Huysman M.J."/>
            <person name="Jenkins B.D."/>
            <person name="Jiroutova K."/>
            <person name="Jorgensen R.E."/>
            <person name="Joubert Y."/>
            <person name="Kaplan A."/>
            <person name="Kroger N."/>
            <person name="Kroth P.G."/>
            <person name="La Roche J."/>
            <person name="Lindquist E."/>
            <person name="Lommer M."/>
            <person name="Martin-Jezequel V."/>
            <person name="Lopez P.J."/>
            <person name="Lucas S."/>
            <person name="Mangogna M."/>
            <person name="McGinnis K."/>
            <person name="Medlin L.K."/>
            <person name="Montsant A."/>
            <person name="Oudot-Le Secq M.P."/>
            <person name="Napoli C."/>
            <person name="Obornik M."/>
            <person name="Parker M.S."/>
            <person name="Petit J.L."/>
            <person name="Porcel B.M."/>
            <person name="Poulsen N."/>
            <person name="Robison M."/>
            <person name="Rychlewski L."/>
            <person name="Rynearson T.A."/>
            <person name="Schmutz J."/>
            <person name="Shapiro H."/>
            <person name="Siaut M."/>
            <person name="Stanley M."/>
            <person name="Sussman M.R."/>
            <person name="Taylor A.R."/>
            <person name="Vardi A."/>
            <person name="von Dassow P."/>
            <person name="Vyverman W."/>
            <person name="Willis A."/>
            <person name="Wyrwicz L.S."/>
            <person name="Rokhsar D.S."/>
            <person name="Weissenbach J."/>
            <person name="Armbrust E.V."/>
            <person name="Green B.R."/>
            <person name="Van de Peer Y."/>
            <person name="Grigoriev I.V."/>
        </authorList>
    </citation>
    <scope>NUCLEOTIDE SEQUENCE [LARGE SCALE GENOMIC DNA]</scope>
    <source>
        <strain evidence="5 6">CCAP 1055/1</strain>
    </source>
</reference>
<evidence type="ECO:0000259" key="4">
    <source>
        <dbReference type="PROSITE" id="PS50967"/>
    </source>
</evidence>
<dbReference type="HOGENOM" id="CLU_380143_0_0_1"/>
<dbReference type="GO" id="GO:0071037">
    <property type="term" value="P:nuclear polyadenylation-dependent snRNA catabolic process"/>
    <property type="evidence" value="ECO:0007669"/>
    <property type="project" value="TreeGrafter"/>
</dbReference>
<dbReference type="Gene3D" id="1.10.150.80">
    <property type="entry name" value="HRDC domain"/>
    <property type="match status" value="1"/>
</dbReference>
<dbReference type="GO" id="GO:0071044">
    <property type="term" value="P:histone mRNA catabolic process"/>
    <property type="evidence" value="ECO:0007669"/>
    <property type="project" value="TreeGrafter"/>
</dbReference>
<feature type="non-terminal residue" evidence="5">
    <location>
        <position position="700"/>
    </location>
</feature>
<dbReference type="SUPFAM" id="SSF47819">
    <property type="entry name" value="HRDC-like"/>
    <property type="match status" value="1"/>
</dbReference>
<dbReference type="GO" id="GO:0071051">
    <property type="term" value="P:poly(A)-dependent snoRNA 3'-end processing"/>
    <property type="evidence" value="ECO:0007669"/>
    <property type="project" value="TreeGrafter"/>
</dbReference>
<dbReference type="GO" id="GO:0005730">
    <property type="term" value="C:nucleolus"/>
    <property type="evidence" value="ECO:0007669"/>
    <property type="project" value="TreeGrafter"/>
</dbReference>
<dbReference type="KEGG" id="pti:PHATRDRAFT_45692"/>
<organism evidence="5 6">
    <name type="scientific">Phaeodactylum tricornutum (strain CCAP 1055/1)</name>
    <dbReference type="NCBI Taxonomy" id="556484"/>
    <lineage>
        <taxon>Eukaryota</taxon>
        <taxon>Sar</taxon>
        <taxon>Stramenopiles</taxon>
        <taxon>Ochrophyta</taxon>
        <taxon>Bacillariophyta</taxon>
        <taxon>Bacillariophyceae</taxon>
        <taxon>Bacillariophycidae</taxon>
        <taxon>Naviculales</taxon>
        <taxon>Phaeodactylaceae</taxon>
        <taxon>Phaeodactylum</taxon>
    </lineage>
</organism>
<dbReference type="GO" id="GO:0003727">
    <property type="term" value="F:single-stranded RNA binding"/>
    <property type="evidence" value="ECO:0007669"/>
    <property type="project" value="TreeGrafter"/>
</dbReference>
<dbReference type="GO" id="GO:0071036">
    <property type="term" value="P:nuclear polyadenylation-dependent snoRNA catabolic process"/>
    <property type="evidence" value="ECO:0007669"/>
    <property type="project" value="TreeGrafter"/>
</dbReference>
<keyword evidence="6" id="KW-1185">Reference proteome</keyword>
<feature type="domain" description="HRDC" evidence="4">
    <location>
        <begin position="591"/>
        <end position="671"/>
    </location>
</feature>
<dbReference type="SMART" id="SM00474">
    <property type="entry name" value="35EXOc"/>
    <property type="match status" value="1"/>
</dbReference>
<dbReference type="EMBL" id="CM000610">
    <property type="protein sequence ID" value="EEC48930.1"/>
    <property type="molecule type" value="Genomic_DNA"/>
</dbReference>
<dbReference type="OrthoDB" id="1920326at2759"/>
<dbReference type="GO" id="GO:0071039">
    <property type="term" value="P:nuclear polyadenylation-dependent CUT catabolic process"/>
    <property type="evidence" value="ECO:0007669"/>
    <property type="project" value="TreeGrafter"/>
</dbReference>
<dbReference type="PANTHER" id="PTHR12124">
    <property type="entry name" value="POLYMYOSITIS/SCLERODERMA AUTOANTIGEN-RELATED"/>
    <property type="match status" value="1"/>
</dbReference>
<dbReference type="SUPFAM" id="SSF53098">
    <property type="entry name" value="Ribonuclease H-like"/>
    <property type="match status" value="1"/>
</dbReference>
<dbReference type="RefSeq" id="XP_002179944.1">
    <property type="nucleotide sequence ID" value="XM_002179908.1"/>
</dbReference>
<protein>
    <recommendedName>
        <fullName evidence="4">HRDC domain-containing protein</fullName>
    </recommendedName>
</protein>
<evidence type="ECO:0000256" key="2">
    <source>
        <dbReference type="ARBA" id="ARBA00023242"/>
    </source>
</evidence>
<dbReference type="Pfam" id="PF01612">
    <property type="entry name" value="DNA_pol_A_exo1"/>
    <property type="match status" value="1"/>
</dbReference>
<dbReference type="GO" id="GO:0071035">
    <property type="term" value="P:nuclear polyadenylation-dependent rRNA catabolic process"/>
    <property type="evidence" value="ECO:0007669"/>
    <property type="project" value="TreeGrafter"/>
</dbReference>
<dbReference type="GO" id="GO:0071040">
    <property type="term" value="P:nuclear polyadenylation-dependent antisense transcript catabolic process"/>
    <property type="evidence" value="ECO:0007669"/>
    <property type="project" value="TreeGrafter"/>
</dbReference>
<dbReference type="Gene3D" id="3.30.420.10">
    <property type="entry name" value="Ribonuclease H-like superfamily/Ribonuclease H"/>
    <property type="match status" value="1"/>
</dbReference>
<dbReference type="InterPro" id="IPR036397">
    <property type="entry name" value="RNaseH_sf"/>
</dbReference>
<reference evidence="6" key="2">
    <citation type="submission" date="2008-08" db="EMBL/GenBank/DDBJ databases">
        <authorList>
            <consortium name="Diatom Consortium"/>
            <person name="Grigoriev I."/>
            <person name="Grimwood J."/>
            <person name="Kuo A."/>
            <person name="Otillar R.P."/>
            <person name="Salamov A."/>
            <person name="Detter J.C."/>
            <person name="Lindquist E."/>
            <person name="Shapiro H."/>
            <person name="Lucas S."/>
            <person name="Glavina del Rio T."/>
            <person name="Pitluck S."/>
            <person name="Rokhsar D."/>
            <person name="Bowler C."/>
        </authorList>
    </citation>
    <scope>GENOME REANNOTATION</scope>
    <source>
        <strain evidence="6">CCAP 1055/1</strain>
    </source>
</reference>
<dbReference type="InterPro" id="IPR010997">
    <property type="entry name" value="HRDC-like_sf"/>
</dbReference>
<keyword evidence="2" id="KW-0539">Nucleus</keyword>
<feature type="compositionally biased region" description="Polar residues" evidence="3">
    <location>
        <begin position="505"/>
        <end position="516"/>
    </location>
</feature>
<name>B7FYJ7_PHATC</name>
<dbReference type="InterPro" id="IPR002121">
    <property type="entry name" value="HRDC_dom"/>
</dbReference>
<comment type="subcellular location">
    <subcellularLocation>
        <location evidence="1">Nucleus</location>
    </subcellularLocation>
</comment>
<dbReference type="InterPro" id="IPR036867">
    <property type="entry name" value="R3H_dom_sf"/>
</dbReference>
<dbReference type="GO" id="GO:0000467">
    <property type="term" value="P:exonucleolytic trimming to generate mature 3'-end of 5.8S rRNA from tricistronic rRNA transcript (SSU-rRNA, 5.8S rRNA, LSU-rRNA)"/>
    <property type="evidence" value="ECO:0007669"/>
    <property type="project" value="InterPro"/>
</dbReference>
<dbReference type="GO" id="GO:0000166">
    <property type="term" value="F:nucleotide binding"/>
    <property type="evidence" value="ECO:0007669"/>
    <property type="project" value="InterPro"/>
</dbReference>
<proteinExistence type="predicted"/>
<evidence type="ECO:0000256" key="3">
    <source>
        <dbReference type="SAM" id="MobiDB-lite"/>
    </source>
</evidence>
<dbReference type="PROSITE" id="PS50967">
    <property type="entry name" value="HRDC"/>
    <property type="match status" value="1"/>
</dbReference>
<dbReference type="STRING" id="556484.B7FYJ7"/>
<dbReference type="InterPro" id="IPR044876">
    <property type="entry name" value="HRDC_dom_sf"/>
</dbReference>
<dbReference type="InterPro" id="IPR045092">
    <property type="entry name" value="Rrp6-like"/>
</dbReference>
<accession>B7FYJ7</accession>
<dbReference type="PANTHER" id="PTHR12124:SF47">
    <property type="entry name" value="EXOSOME COMPONENT 10"/>
    <property type="match status" value="1"/>
</dbReference>
<dbReference type="PaxDb" id="2850-Phatr45692"/>
<dbReference type="InParanoid" id="B7FYJ7"/>
<dbReference type="GeneID" id="7200470"/>
<dbReference type="InterPro" id="IPR012337">
    <property type="entry name" value="RNaseH-like_sf"/>
</dbReference>
<evidence type="ECO:0000313" key="6">
    <source>
        <dbReference type="Proteomes" id="UP000000759"/>
    </source>
</evidence>
<dbReference type="Proteomes" id="UP000000759">
    <property type="component" value="Chromosome 7"/>
</dbReference>
<evidence type="ECO:0000313" key="5">
    <source>
        <dbReference type="EMBL" id="EEC48930.1"/>
    </source>
</evidence>
<dbReference type="InterPro" id="IPR002562">
    <property type="entry name" value="3'-5'_exonuclease_dom"/>
</dbReference>
<dbReference type="AlphaFoldDB" id="B7FYJ7"/>
<dbReference type="GO" id="GO:0071038">
    <property type="term" value="P:TRAMP-dependent tRNA surveillance pathway"/>
    <property type="evidence" value="ECO:0007669"/>
    <property type="project" value="TreeGrafter"/>
</dbReference>
<dbReference type="eggNOG" id="KOG2206">
    <property type="taxonomic scope" value="Eukaryota"/>
</dbReference>
<dbReference type="GO" id="GO:0000175">
    <property type="term" value="F:3'-5'-RNA exonuclease activity"/>
    <property type="evidence" value="ECO:0007669"/>
    <property type="project" value="InterPro"/>
</dbReference>
<dbReference type="GO" id="GO:0000176">
    <property type="term" value="C:nuclear exosome (RNase complex)"/>
    <property type="evidence" value="ECO:0007669"/>
    <property type="project" value="TreeGrafter"/>
</dbReference>
<sequence length="700" mass="79495">MGRWRRKNRFKAKPKGDSATGFNTSWSWKERGDLIRYLKTYRQHAERVSDGTYDAESLSMKKSFVRTIGVVEMPVLDQRNVSAPYLALPRTLSSKQRLAVHESCVEANLYHVSVGENRDDRYLVISIYADGFDHLPNIEKPLKFSVHRYKPWYCRSMTLDMGVESTVSDVQQEMAVQARAEQLARQSIQKLIDQPGCCLRDGIDSMDFRIWANKDLSGVEPPAVWDSSMRKSEWTLVDTPSKMRACISELSQSPPLALAFDVESYNKSKYTQLTCLLQLSTDHGMAYVIDPLAPGVFEEVGGLAPIFADPDIVKVGHSIGGLDVRSLHRDFGIFVINAFDTYEAAKVLCLESHGLAAVCEHYGMKYTDLYKSLKNEYQTCDWRARPLTGPMIQYGRFDVHFLIELRMLMIRDLTKTYLFEIKPAEELHESRMVADTLAAINSMAIVKMEEQGIGPPSSNAAESTCHGLASDDFIEPLNLESDRKNDNWLVEGNHFQPQVDDETSFPPTWSNRPRTASTESSSSSDERKSSLSEISNASAAVLRLQASLMKVLSWSQLRCKDLWSDRKEPFLKQKDFLSLLQRARRNEVHFGDSQIALYEELVAWRDRVATRLECLSGFVAPLELLVVISWQRPTCEESLRRITYYLPDVLAEHAGLVQEMLFSVRRSLQGDGFDPEASKVYWYAGQNKPPSRISKVELSP</sequence>